<keyword evidence="2" id="KW-0560">Oxidoreductase</keyword>
<dbReference type="STRING" id="1514971.AUR64_07145"/>
<feature type="domain" description="FAD/NAD(P)-binding" evidence="3">
    <location>
        <begin position="3"/>
        <end position="38"/>
    </location>
</feature>
<evidence type="ECO:0000259" key="3">
    <source>
        <dbReference type="Pfam" id="PF07992"/>
    </source>
</evidence>
<dbReference type="EMBL" id="LOPU01000016">
    <property type="protein sequence ID" value="KTG10943.1"/>
    <property type="molecule type" value="Genomic_DNA"/>
</dbReference>
<comment type="caution">
    <text evidence="4">The sequence shown here is derived from an EMBL/GenBank/DDBJ whole genome shotgun (WGS) entry which is preliminary data.</text>
</comment>
<keyword evidence="1" id="KW-0285">Flavoprotein</keyword>
<organism evidence="4 5">
    <name type="scientific">Haloprofundus marisrubri</name>
    <dbReference type="NCBI Taxonomy" id="1514971"/>
    <lineage>
        <taxon>Archaea</taxon>
        <taxon>Methanobacteriati</taxon>
        <taxon>Methanobacteriota</taxon>
        <taxon>Stenosarchaea group</taxon>
        <taxon>Halobacteria</taxon>
        <taxon>Halobacteriales</taxon>
        <taxon>Haloferacaceae</taxon>
        <taxon>Haloprofundus</taxon>
    </lineage>
</organism>
<dbReference type="PRINTS" id="PR00368">
    <property type="entry name" value="FADPNR"/>
</dbReference>
<dbReference type="InterPro" id="IPR036188">
    <property type="entry name" value="FAD/NAD-bd_sf"/>
</dbReference>
<dbReference type="Pfam" id="PF07992">
    <property type="entry name" value="Pyr_redox_2"/>
    <property type="match status" value="2"/>
</dbReference>
<dbReference type="RefSeq" id="WP_058580742.1">
    <property type="nucleotide sequence ID" value="NZ_LOPU01000016.1"/>
</dbReference>
<dbReference type="PRINTS" id="PR00469">
    <property type="entry name" value="PNDRDTASEII"/>
</dbReference>
<dbReference type="OrthoDB" id="168847at2157"/>
<accession>A0A0W1RCV9</accession>
<dbReference type="AlphaFoldDB" id="A0A0W1RCV9"/>
<dbReference type="InterPro" id="IPR023753">
    <property type="entry name" value="FAD/NAD-binding_dom"/>
</dbReference>
<reference evidence="4 5" key="1">
    <citation type="submission" date="2015-12" db="EMBL/GenBank/DDBJ databases">
        <title>Haloprofundus marisrubri gen. nov., sp. nov., an extremely halophilic archaeon isolated from the Discovery deep brine-seawater interface in the Red Sea.</title>
        <authorList>
            <person name="Zhang G."/>
            <person name="Stingl U."/>
            <person name="Rashid M."/>
        </authorList>
    </citation>
    <scope>NUCLEOTIDE SEQUENCE [LARGE SCALE GENOMIC DNA]</scope>
    <source>
        <strain evidence="4 5">SB9</strain>
    </source>
</reference>
<gene>
    <name evidence="4" type="ORF">AUR64_07145</name>
</gene>
<dbReference type="PANTHER" id="PTHR48105">
    <property type="entry name" value="THIOREDOXIN REDUCTASE 1-RELATED-RELATED"/>
    <property type="match status" value="1"/>
</dbReference>
<dbReference type="SUPFAM" id="SSF51905">
    <property type="entry name" value="FAD/NAD(P)-binding domain"/>
    <property type="match status" value="1"/>
</dbReference>
<feature type="domain" description="FAD/NAD(P)-binding" evidence="3">
    <location>
        <begin position="55"/>
        <end position="152"/>
    </location>
</feature>
<dbReference type="InterPro" id="IPR050097">
    <property type="entry name" value="Ferredoxin-NADP_redctase_2"/>
</dbReference>
<evidence type="ECO:0000256" key="1">
    <source>
        <dbReference type="ARBA" id="ARBA00022630"/>
    </source>
</evidence>
<protein>
    <submittedName>
        <fullName evidence="4">Thioredoxin reductase</fullName>
    </submittedName>
</protein>
<evidence type="ECO:0000256" key="2">
    <source>
        <dbReference type="ARBA" id="ARBA00023002"/>
    </source>
</evidence>
<keyword evidence="5" id="KW-1185">Reference proteome</keyword>
<sequence>MTDVAVIGGGPAGLSAALFAAKNGLDTVVFDTDETWMHKAHLFNYLGIRSLGGDEFMTIARGQTEDRGAELREQQVTGVESTDDGFTVTTDDGDHEARYVVFATGAKKDLAEELGCEKNDNDTVDVDLSMETSIEGAYATGAMVRDQEWQAVISAGDGAAAALDILSKEKGEHYHDFDVPDDVPPLRDEEA</sequence>
<dbReference type="GO" id="GO:0016491">
    <property type="term" value="F:oxidoreductase activity"/>
    <property type="evidence" value="ECO:0007669"/>
    <property type="project" value="UniProtKB-KW"/>
</dbReference>
<dbReference type="Proteomes" id="UP000054387">
    <property type="component" value="Unassembled WGS sequence"/>
</dbReference>
<name>A0A0W1RCV9_9EURY</name>
<proteinExistence type="predicted"/>
<evidence type="ECO:0000313" key="4">
    <source>
        <dbReference type="EMBL" id="KTG10943.1"/>
    </source>
</evidence>
<evidence type="ECO:0000313" key="5">
    <source>
        <dbReference type="Proteomes" id="UP000054387"/>
    </source>
</evidence>
<dbReference type="Gene3D" id="3.50.50.60">
    <property type="entry name" value="FAD/NAD(P)-binding domain"/>
    <property type="match status" value="1"/>
</dbReference>